<evidence type="ECO:0000313" key="15">
    <source>
        <dbReference type="EMBL" id="HGV97228.1"/>
    </source>
</evidence>
<dbReference type="PANTHER" id="PTHR11712:SF336">
    <property type="entry name" value="3-OXOACYL-[ACYL-CARRIER-PROTEIN] SYNTHASE, MITOCHONDRIAL"/>
    <property type="match status" value="1"/>
</dbReference>
<evidence type="ECO:0000256" key="10">
    <source>
        <dbReference type="ARBA" id="ARBA00023315"/>
    </source>
</evidence>
<keyword evidence="10 11" id="KW-0012">Acyltransferase</keyword>
<evidence type="ECO:0000259" key="14">
    <source>
        <dbReference type="PROSITE" id="PS52004"/>
    </source>
</evidence>
<keyword evidence="7" id="KW-0276">Fatty acid metabolism</keyword>
<evidence type="ECO:0000256" key="12">
    <source>
        <dbReference type="PIRSR" id="PIRSR000447-1"/>
    </source>
</evidence>
<evidence type="ECO:0000256" key="7">
    <source>
        <dbReference type="ARBA" id="ARBA00022832"/>
    </source>
</evidence>
<evidence type="ECO:0000256" key="6">
    <source>
        <dbReference type="ARBA" id="ARBA00022679"/>
    </source>
</evidence>
<evidence type="ECO:0000256" key="9">
    <source>
        <dbReference type="ARBA" id="ARBA00023160"/>
    </source>
</evidence>
<dbReference type="GO" id="GO:0005829">
    <property type="term" value="C:cytosol"/>
    <property type="evidence" value="ECO:0007669"/>
    <property type="project" value="TreeGrafter"/>
</dbReference>
<dbReference type="Gene3D" id="3.40.47.10">
    <property type="match status" value="1"/>
</dbReference>
<keyword evidence="9 11" id="KW-0275">Fatty acid biosynthesis</keyword>
<dbReference type="GO" id="GO:0006633">
    <property type="term" value="P:fatty acid biosynthetic process"/>
    <property type="evidence" value="ECO:0007669"/>
    <property type="project" value="UniProtKB-UniRule"/>
</dbReference>
<dbReference type="PIRSF" id="PIRSF000447">
    <property type="entry name" value="KAS_II"/>
    <property type="match status" value="1"/>
</dbReference>
<comment type="caution">
    <text evidence="15">The sequence shown here is derived from an EMBL/GenBank/DDBJ whole genome shotgun (WGS) entry which is preliminary data.</text>
</comment>
<dbReference type="AlphaFoldDB" id="A0A7C4TB04"/>
<feature type="domain" description="Ketosynthase family 3 (KS3)" evidence="14">
    <location>
        <begin position="1"/>
        <end position="409"/>
    </location>
</feature>
<proteinExistence type="inferred from homology"/>
<dbReference type="InterPro" id="IPR016039">
    <property type="entry name" value="Thiolase-like"/>
</dbReference>
<keyword evidence="6 11" id="KW-0808">Transferase</keyword>
<evidence type="ECO:0000256" key="5">
    <source>
        <dbReference type="ARBA" id="ARBA00022516"/>
    </source>
</evidence>
<comment type="pathway">
    <text evidence="1 11">Lipid metabolism; fatty acid biosynthesis.</text>
</comment>
<dbReference type="InterPro" id="IPR017568">
    <property type="entry name" value="3-oxoacyl-ACP_synth-2"/>
</dbReference>
<dbReference type="PANTHER" id="PTHR11712">
    <property type="entry name" value="POLYKETIDE SYNTHASE-RELATED"/>
    <property type="match status" value="1"/>
</dbReference>
<reference evidence="15" key="1">
    <citation type="journal article" date="2020" name="mSystems">
        <title>Genome- and Community-Level Interaction Insights into Carbon Utilization and Element Cycling Functions of Hydrothermarchaeota in Hydrothermal Sediment.</title>
        <authorList>
            <person name="Zhou Z."/>
            <person name="Liu Y."/>
            <person name="Xu W."/>
            <person name="Pan J."/>
            <person name="Luo Z.H."/>
            <person name="Li M."/>
        </authorList>
    </citation>
    <scope>NUCLEOTIDE SEQUENCE [LARGE SCALE GENOMIC DNA]</scope>
    <source>
        <strain evidence="15">SpSt-774</strain>
    </source>
</reference>
<evidence type="ECO:0000256" key="8">
    <source>
        <dbReference type="ARBA" id="ARBA00023098"/>
    </source>
</evidence>
<dbReference type="UniPathway" id="UPA00094"/>
<feature type="active site" description="For beta-ketoacyl synthase activity" evidence="12">
    <location>
        <position position="162"/>
    </location>
</feature>
<keyword evidence="8" id="KW-0443">Lipid metabolism</keyword>
<dbReference type="EMBL" id="DTGZ01000052">
    <property type="protein sequence ID" value="HGV97228.1"/>
    <property type="molecule type" value="Genomic_DNA"/>
</dbReference>
<evidence type="ECO:0000256" key="3">
    <source>
        <dbReference type="ARBA" id="ARBA00012356"/>
    </source>
</evidence>
<comment type="function">
    <text evidence="11">Involved in the type II fatty acid elongation cycle. Catalyzes the elongation of a wide range of acyl-ACP by the addition of two carbons from malonyl-ACP to an acyl acceptor. Can efficiently catalyze the conversion of palmitoleoyl-ACP (cis-hexadec-9-enoyl-ACP) to cis-vaccenoyl-ACP (cis-octadec-11-enoyl-ACP), an essential step in the thermal regulation of fatty acid composition.</text>
</comment>
<dbReference type="InterPro" id="IPR000794">
    <property type="entry name" value="Beta-ketoacyl_synthase"/>
</dbReference>
<evidence type="ECO:0000256" key="13">
    <source>
        <dbReference type="RuleBase" id="RU003694"/>
    </source>
</evidence>
<dbReference type="PROSITE" id="PS52004">
    <property type="entry name" value="KS3_2"/>
    <property type="match status" value="1"/>
</dbReference>
<evidence type="ECO:0000256" key="1">
    <source>
        <dbReference type="ARBA" id="ARBA00005194"/>
    </source>
</evidence>
<dbReference type="FunFam" id="3.40.47.10:FF:000009">
    <property type="entry name" value="3-oxoacyl-[acyl-carrier-protein] synthase 2"/>
    <property type="match status" value="1"/>
</dbReference>
<comment type="similarity">
    <text evidence="2 11 13">Belongs to the thiolase-like superfamily. Beta-ketoacyl-ACP synthases family.</text>
</comment>
<organism evidence="15">
    <name type="scientific">candidate division WOR-3 bacterium</name>
    <dbReference type="NCBI Taxonomy" id="2052148"/>
    <lineage>
        <taxon>Bacteria</taxon>
        <taxon>Bacteria division WOR-3</taxon>
    </lineage>
</organism>
<evidence type="ECO:0000256" key="4">
    <source>
        <dbReference type="ARBA" id="ARBA00014657"/>
    </source>
</evidence>
<dbReference type="NCBIfam" id="NF005589">
    <property type="entry name" value="PRK07314.1"/>
    <property type="match status" value="1"/>
</dbReference>
<gene>
    <name evidence="15" type="primary">fabF</name>
    <name evidence="15" type="ORF">ENV60_02900</name>
</gene>
<name>A0A7C4TB04_UNCW3</name>
<dbReference type="InterPro" id="IPR014031">
    <property type="entry name" value="Ketoacyl_synth_C"/>
</dbReference>
<dbReference type="InterPro" id="IPR020841">
    <property type="entry name" value="PKS_Beta-ketoAc_synthase_dom"/>
</dbReference>
<comment type="catalytic activity">
    <reaction evidence="11">
        <text>a fatty acyl-[ACP] + malonyl-[ACP] + H(+) = a 3-oxoacyl-[ACP] + holo-[ACP] + CO2</text>
        <dbReference type="Rhea" id="RHEA:22836"/>
        <dbReference type="Rhea" id="RHEA-COMP:9623"/>
        <dbReference type="Rhea" id="RHEA-COMP:9685"/>
        <dbReference type="Rhea" id="RHEA-COMP:9916"/>
        <dbReference type="Rhea" id="RHEA-COMP:14125"/>
        <dbReference type="ChEBI" id="CHEBI:15378"/>
        <dbReference type="ChEBI" id="CHEBI:16526"/>
        <dbReference type="ChEBI" id="CHEBI:64479"/>
        <dbReference type="ChEBI" id="CHEBI:78449"/>
        <dbReference type="ChEBI" id="CHEBI:78776"/>
        <dbReference type="ChEBI" id="CHEBI:138651"/>
    </reaction>
</comment>
<accession>A0A7C4TB04</accession>
<dbReference type="InterPro" id="IPR018201">
    <property type="entry name" value="Ketoacyl_synth_AS"/>
</dbReference>
<dbReference type="NCBIfam" id="TIGR03150">
    <property type="entry name" value="fabF"/>
    <property type="match status" value="1"/>
</dbReference>
<evidence type="ECO:0000256" key="11">
    <source>
        <dbReference type="PIRNR" id="PIRNR000447"/>
    </source>
</evidence>
<dbReference type="Pfam" id="PF00109">
    <property type="entry name" value="ketoacyl-synt"/>
    <property type="match status" value="1"/>
</dbReference>
<dbReference type="GO" id="GO:0004315">
    <property type="term" value="F:3-oxoacyl-[acyl-carrier-protein] synthase activity"/>
    <property type="evidence" value="ECO:0007669"/>
    <property type="project" value="UniProtKB-UniRule"/>
</dbReference>
<dbReference type="Pfam" id="PF02801">
    <property type="entry name" value="Ketoacyl-synt_C"/>
    <property type="match status" value="1"/>
</dbReference>
<dbReference type="SMART" id="SM00825">
    <property type="entry name" value="PKS_KS"/>
    <property type="match status" value="1"/>
</dbReference>
<dbReference type="SUPFAM" id="SSF53901">
    <property type="entry name" value="Thiolase-like"/>
    <property type="match status" value="2"/>
</dbReference>
<keyword evidence="5 11" id="KW-0444">Lipid biosynthesis</keyword>
<sequence length="412" mass="44725">MKRVVVTGLGAITPLGNDLKTTWENMLKGKSGIDLIKSFDTSNHSVKIAGEVKDFHPETKIDPKTLKRLDRCVQLCLWATLEAVDDARIDFNKYDKTEIGVIIGSGIGGLLTWEEEHIKFMNQGPARVSPFLIPMMIPDMTSGYVAIYYGLKGPNYTTVSACASGAHAIGTAFREIKLGNASVVVTGGAEAPVTPFALAGFSNMRALSRRNDEPQKASRPFDRDRDGFVMAEGAATLILEELEFAKKRGAKIYAEIVGFGATGDGYHITAPSPEGEGARRSMERAIKEAGCRKEEIQYINAHGTSTDLNDKFEARAIKDLFGTYASKIAINSTKSMIGHSLGAAGAIEAAVTVLSIYHKKVHPTINLENPDPECEGLDFVTNLREMEIDYALSNSLGFGGHNVTLCLKKFVE</sequence>
<dbReference type="EC" id="2.3.1.179" evidence="3 11"/>
<protein>
    <recommendedName>
        <fullName evidence="4 11">3-oxoacyl-[acyl-carrier-protein] synthase 2</fullName>
        <ecNumber evidence="3 11">2.3.1.179</ecNumber>
    </recommendedName>
</protein>
<evidence type="ECO:0000256" key="2">
    <source>
        <dbReference type="ARBA" id="ARBA00008467"/>
    </source>
</evidence>
<comment type="catalytic activity">
    <reaction evidence="11">
        <text>(9Z)-hexadecenoyl-[ACP] + malonyl-[ACP] + H(+) = 3-oxo-(11Z)-octadecenoyl-[ACP] + holo-[ACP] + CO2</text>
        <dbReference type="Rhea" id="RHEA:55040"/>
        <dbReference type="Rhea" id="RHEA-COMP:9623"/>
        <dbReference type="Rhea" id="RHEA-COMP:9685"/>
        <dbReference type="Rhea" id="RHEA-COMP:10800"/>
        <dbReference type="Rhea" id="RHEA-COMP:14074"/>
        <dbReference type="ChEBI" id="CHEBI:15378"/>
        <dbReference type="ChEBI" id="CHEBI:16526"/>
        <dbReference type="ChEBI" id="CHEBI:64479"/>
        <dbReference type="ChEBI" id="CHEBI:78449"/>
        <dbReference type="ChEBI" id="CHEBI:83989"/>
        <dbReference type="ChEBI" id="CHEBI:138538"/>
        <dbReference type="EC" id="2.3.1.179"/>
    </reaction>
</comment>
<dbReference type="PROSITE" id="PS00606">
    <property type="entry name" value="KS3_1"/>
    <property type="match status" value="1"/>
</dbReference>
<dbReference type="InterPro" id="IPR014030">
    <property type="entry name" value="Ketoacyl_synth_N"/>
</dbReference>
<dbReference type="CDD" id="cd00834">
    <property type="entry name" value="KAS_I_II"/>
    <property type="match status" value="1"/>
</dbReference>